<reference evidence="1 2" key="1">
    <citation type="submission" date="2014-07" db="EMBL/GenBank/DDBJ databases">
        <title>Draft genome of Clostridium sulfidigenes 113A isolated from sediments associated with methane hydrate from Krishna Godavari basin.</title>
        <authorList>
            <person name="Honkalas V.S."/>
            <person name="Dabir A.P."/>
            <person name="Arora P."/>
            <person name="Dhakephalkar P.K."/>
        </authorList>
    </citation>
    <scope>NUCLEOTIDE SEQUENCE [LARGE SCALE GENOMIC DNA]</scope>
    <source>
        <strain evidence="1 2">113A</strain>
    </source>
</reference>
<evidence type="ECO:0000313" key="2">
    <source>
        <dbReference type="Proteomes" id="UP000028542"/>
    </source>
</evidence>
<evidence type="ECO:0000313" key="1">
    <source>
        <dbReference type="EMBL" id="KEZ88040.1"/>
    </source>
</evidence>
<keyword evidence="2" id="KW-1185">Reference proteome</keyword>
<organism evidence="1 2">
    <name type="scientific">Clostridium sulfidigenes</name>
    <dbReference type="NCBI Taxonomy" id="318464"/>
    <lineage>
        <taxon>Bacteria</taxon>
        <taxon>Bacillati</taxon>
        <taxon>Bacillota</taxon>
        <taxon>Clostridia</taxon>
        <taxon>Eubacteriales</taxon>
        <taxon>Clostridiaceae</taxon>
        <taxon>Clostridium</taxon>
    </lineage>
</organism>
<name>A0A084JGF6_9CLOT</name>
<dbReference type="RefSeq" id="WP_035130279.1">
    <property type="nucleotide sequence ID" value="NZ_JPMD01000005.1"/>
</dbReference>
<dbReference type="AlphaFoldDB" id="A0A084JGF6"/>
<sequence length="80" mass="9423">MDFIKNNYNTLLMEWIRLKTKQAFIENSQDATLEKIEEALLNLDIIDIELINISKDYYTLKFKHGGLSKIKQFISQQIEG</sequence>
<comment type="caution">
    <text evidence="1">The sequence shown here is derived from an EMBL/GenBank/DDBJ whole genome shotgun (WGS) entry which is preliminary data.</text>
</comment>
<dbReference type="Proteomes" id="UP000028542">
    <property type="component" value="Unassembled WGS sequence"/>
</dbReference>
<dbReference type="EMBL" id="JPMD01000005">
    <property type="protein sequence ID" value="KEZ88040.1"/>
    <property type="molecule type" value="Genomic_DNA"/>
</dbReference>
<accession>A0A084JGF6</accession>
<protein>
    <submittedName>
        <fullName evidence="1">Uncharacterized protein</fullName>
    </submittedName>
</protein>
<gene>
    <name evidence="1" type="ORF">IO99_03490</name>
</gene>
<proteinExistence type="predicted"/>